<evidence type="ECO:0000256" key="1">
    <source>
        <dbReference type="ARBA" id="ARBA00008894"/>
    </source>
</evidence>
<dbReference type="FunFam" id="3.40.50.300:FF:001091">
    <property type="entry name" value="Probable disease resistance protein At1g61300"/>
    <property type="match status" value="1"/>
</dbReference>
<keyword evidence="7" id="KW-0175">Coiled coil</keyword>
<dbReference type="Pfam" id="PF23247">
    <property type="entry name" value="LRR_RPS2"/>
    <property type="match status" value="1"/>
</dbReference>
<keyword evidence="4" id="KW-0547">Nucleotide-binding</keyword>
<dbReference type="AlphaFoldDB" id="A0ABD3KD47"/>
<feature type="domain" description="Disease resistance protein winged helix" evidence="10">
    <location>
        <begin position="376"/>
        <end position="443"/>
    </location>
</feature>
<dbReference type="Gene3D" id="1.10.10.10">
    <property type="entry name" value="Winged helix-like DNA-binding domain superfamily/Winged helix DNA-binding domain"/>
    <property type="match status" value="1"/>
</dbReference>
<dbReference type="InterPro" id="IPR057135">
    <property type="entry name" value="At4g27190-like_LRR"/>
</dbReference>
<keyword evidence="12" id="KW-1185">Reference proteome</keyword>
<sequence length="1071" mass="122360">MSKGVPLTSHTNTNNNFEKSRALKRKIKRLYSREADIRDELEFAGSLSLKKQKKEVENWLADVEQLRKDFQSIEATSEDCLPSHQQVDTLTQQAEDLMKQGEFPKGLFGASKTKVNKLIERKLVGEAFKRNTTKILEYLVGSQISRLGIYGMGGIGKTTLMKHIHNRLLEKANHDNVLWITVSQDFNTQKLQNNIWEALNLGTLQEKEVGQRAAMLSAVLTEREKLIIILDDVWEDFNLEEVGIPVREDGNKLVLTTRSLDVCRRMQCQEIKIEPLSLEEAEDLFFEELGSKVVLNLETIVKSIVKECAGLPLGVITMAASMRGVTNVSEWRDCLEKLKESDAPTKMEKRVLKQLEVSYDRLEKREVQECFLSCALYPEDKLINKVELIEFFIDQGLICGLNMNTREKAYDRGFTILSKLENVCLLEDYGENMKMHDLIRDMALHIMSATSIVKAGKWLESIPSEEYWTDALEKVSLMENGISEIPLNMSPNCPKLSTLLLNGSLLEDAVLSGSFFKQLCGLKVLNLSDCELTELPNSISDLVNLRALLLRGCWRLCHIPYLGKLTSLRKLDVGGCSELKEVPEGLEILVNLRYLDLRCSPIVELPERVDLCCSSIVELPERVLGGLLNLQHLKVYFLDEQDMTKLRALETLECSFKDANNFNKCVRVIEQSNPRCYYYLRYYLYKDEIYYDEEDRDITQIENLEREVKIWGWDHAIVSVGGECTGIFILIPQDVQKMKMILCDGITNLSSIGPLEYLEELYIYYSENLGVLYGGEDKEVIDIPALAPRLFSSLRVLEIYNCPKLKYLFGHVFKSILPHLRRIDIDSCEEMVGIIAAVTSPPPHPLPFFPSLKHISIRGCNKMKRAVESEWMPHFPILRRIVVCACKKMEEIIGGPPPYSPDEQISLESLEVSHCDNMRKLLTYEWLLHLRNLQSIEVASCKGMVELISGAGQGQEGSITTSVNNTPSSFQPSSISLPKLECLKLRDLHQLKSIYEAPISCDFMKRLDVCRCPELKRIPLQLRLCEIEELPHIWMHEEENWKTLVWDHPDAQAILRPYLRKGPDWLPNAIG</sequence>
<proteinExistence type="inferred from homology"/>
<dbReference type="PRINTS" id="PR00364">
    <property type="entry name" value="DISEASERSIST"/>
</dbReference>
<evidence type="ECO:0000256" key="5">
    <source>
        <dbReference type="ARBA" id="ARBA00022821"/>
    </source>
</evidence>
<reference evidence="11 12" key="1">
    <citation type="submission" date="2024-11" db="EMBL/GenBank/DDBJ databases">
        <title>Chromosome-level genome assembly of Eucalyptus globulus Labill. provides insights into its genome evolution.</title>
        <authorList>
            <person name="Li X."/>
        </authorList>
    </citation>
    <scope>NUCLEOTIDE SEQUENCE [LARGE SCALE GENOMIC DNA]</scope>
    <source>
        <strain evidence="11">CL2024</strain>
        <tissue evidence="11">Fresh tender leaves</tissue>
    </source>
</reference>
<feature type="coiled-coil region" evidence="7">
    <location>
        <begin position="49"/>
        <end position="76"/>
    </location>
</feature>
<dbReference type="InterPro" id="IPR003591">
    <property type="entry name" value="Leu-rich_rpt_typical-subtyp"/>
</dbReference>
<dbReference type="SUPFAM" id="SSF52058">
    <property type="entry name" value="L domain-like"/>
    <property type="match status" value="1"/>
</dbReference>
<dbReference type="InterPro" id="IPR042197">
    <property type="entry name" value="Apaf_helical"/>
</dbReference>
<dbReference type="Pfam" id="PF23559">
    <property type="entry name" value="WHD_DRP"/>
    <property type="match status" value="1"/>
</dbReference>
<evidence type="ECO:0000256" key="4">
    <source>
        <dbReference type="ARBA" id="ARBA00022741"/>
    </source>
</evidence>
<keyword evidence="5" id="KW-0611">Plant defense</keyword>
<dbReference type="Pfam" id="PF00931">
    <property type="entry name" value="NB-ARC"/>
    <property type="match status" value="1"/>
</dbReference>
<keyword evidence="6" id="KW-0067">ATP-binding</keyword>
<dbReference type="SUPFAM" id="SSF52540">
    <property type="entry name" value="P-loop containing nucleoside triphosphate hydrolases"/>
    <property type="match status" value="1"/>
</dbReference>
<dbReference type="Proteomes" id="UP001634007">
    <property type="component" value="Unassembled WGS sequence"/>
</dbReference>
<dbReference type="InterPro" id="IPR036388">
    <property type="entry name" value="WH-like_DNA-bd_sf"/>
</dbReference>
<feature type="domain" description="NB-ARC" evidence="8">
    <location>
        <begin position="131"/>
        <end position="286"/>
    </location>
</feature>
<evidence type="ECO:0000313" key="11">
    <source>
        <dbReference type="EMBL" id="KAL3733530.1"/>
    </source>
</evidence>
<evidence type="ECO:0000256" key="6">
    <source>
        <dbReference type="ARBA" id="ARBA00022840"/>
    </source>
</evidence>
<dbReference type="InterPro" id="IPR032675">
    <property type="entry name" value="LRR_dom_sf"/>
</dbReference>
<keyword evidence="2" id="KW-0433">Leucine-rich repeat</keyword>
<dbReference type="GO" id="GO:0006952">
    <property type="term" value="P:defense response"/>
    <property type="evidence" value="ECO:0007669"/>
    <property type="project" value="UniProtKB-KW"/>
</dbReference>
<evidence type="ECO:0000313" key="12">
    <source>
        <dbReference type="Proteomes" id="UP001634007"/>
    </source>
</evidence>
<evidence type="ECO:0000256" key="3">
    <source>
        <dbReference type="ARBA" id="ARBA00022737"/>
    </source>
</evidence>
<comment type="caution">
    <text evidence="11">The sequence shown here is derived from an EMBL/GenBank/DDBJ whole genome shotgun (WGS) entry which is preliminary data.</text>
</comment>
<name>A0ABD3KD47_EUCGL</name>
<dbReference type="PANTHER" id="PTHR33463:SF179">
    <property type="entry name" value="NB-ARC DOMAIN-CONTAINING PROTEIN"/>
    <property type="match status" value="1"/>
</dbReference>
<comment type="similarity">
    <text evidence="1">Belongs to the disease resistance NB-LRR family.</text>
</comment>
<organism evidence="11 12">
    <name type="scientific">Eucalyptus globulus</name>
    <name type="common">Tasmanian blue gum</name>
    <dbReference type="NCBI Taxonomy" id="34317"/>
    <lineage>
        <taxon>Eukaryota</taxon>
        <taxon>Viridiplantae</taxon>
        <taxon>Streptophyta</taxon>
        <taxon>Embryophyta</taxon>
        <taxon>Tracheophyta</taxon>
        <taxon>Spermatophyta</taxon>
        <taxon>Magnoliopsida</taxon>
        <taxon>eudicotyledons</taxon>
        <taxon>Gunneridae</taxon>
        <taxon>Pentapetalae</taxon>
        <taxon>rosids</taxon>
        <taxon>malvids</taxon>
        <taxon>Myrtales</taxon>
        <taxon>Myrtaceae</taxon>
        <taxon>Myrtoideae</taxon>
        <taxon>Eucalypteae</taxon>
        <taxon>Eucalyptus</taxon>
    </lineage>
</organism>
<dbReference type="InterPro" id="IPR027417">
    <property type="entry name" value="P-loop_NTPase"/>
</dbReference>
<evidence type="ECO:0000259" key="8">
    <source>
        <dbReference type="Pfam" id="PF00931"/>
    </source>
</evidence>
<dbReference type="Gene3D" id="3.80.10.10">
    <property type="entry name" value="Ribonuclease Inhibitor"/>
    <property type="match status" value="3"/>
</dbReference>
<dbReference type="SMART" id="SM00369">
    <property type="entry name" value="LRR_TYP"/>
    <property type="match status" value="2"/>
</dbReference>
<dbReference type="GO" id="GO:0005524">
    <property type="term" value="F:ATP binding"/>
    <property type="evidence" value="ECO:0007669"/>
    <property type="project" value="UniProtKB-KW"/>
</dbReference>
<accession>A0ABD3KD47</accession>
<dbReference type="InterPro" id="IPR002182">
    <property type="entry name" value="NB-ARC"/>
</dbReference>
<dbReference type="InterPro" id="IPR050905">
    <property type="entry name" value="Plant_NBS-LRR"/>
</dbReference>
<evidence type="ECO:0000256" key="2">
    <source>
        <dbReference type="ARBA" id="ARBA00022614"/>
    </source>
</evidence>
<evidence type="ECO:0000259" key="10">
    <source>
        <dbReference type="Pfam" id="PF23559"/>
    </source>
</evidence>
<dbReference type="InterPro" id="IPR058922">
    <property type="entry name" value="WHD_DRP"/>
</dbReference>
<dbReference type="Gene3D" id="1.10.8.430">
    <property type="entry name" value="Helical domain of apoptotic protease-activating factors"/>
    <property type="match status" value="1"/>
</dbReference>
<dbReference type="EMBL" id="JBJKBG010000006">
    <property type="protein sequence ID" value="KAL3733530.1"/>
    <property type="molecule type" value="Genomic_DNA"/>
</dbReference>
<feature type="domain" description="Disease resistance protein At4g27190-like leucine-rich repeats" evidence="9">
    <location>
        <begin position="906"/>
        <end position="1018"/>
    </location>
</feature>
<evidence type="ECO:0000259" key="9">
    <source>
        <dbReference type="Pfam" id="PF23247"/>
    </source>
</evidence>
<keyword evidence="3" id="KW-0677">Repeat</keyword>
<protein>
    <submittedName>
        <fullName evidence="11">Uncharacterized protein</fullName>
    </submittedName>
</protein>
<gene>
    <name evidence="11" type="ORF">ACJRO7_022967</name>
</gene>
<evidence type="ECO:0000256" key="7">
    <source>
        <dbReference type="SAM" id="Coils"/>
    </source>
</evidence>
<dbReference type="PANTHER" id="PTHR33463">
    <property type="entry name" value="NB-ARC DOMAIN-CONTAINING PROTEIN-RELATED"/>
    <property type="match status" value="1"/>
</dbReference>
<dbReference type="Gene3D" id="3.40.50.300">
    <property type="entry name" value="P-loop containing nucleotide triphosphate hydrolases"/>
    <property type="match status" value="1"/>
</dbReference>